<dbReference type="Proteomes" id="UP000095283">
    <property type="component" value="Unplaced"/>
</dbReference>
<name>A0A1I7WLX6_HETBA</name>
<accession>A0A1I7WLX6</accession>
<dbReference type="InterPro" id="IPR029295">
    <property type="entry name" value="SnAC"/>
</dbReference>
<dbReference type="Pfam" id="PF14619">
    <property type="entry name" value="SnAC"/>
    <property type="match status" value="1"/>
</dbReference>
<feature type="region of interest" description="Disordered" evidence="1">
    <location>
        <begin position="134"/>
        <end position="166"/>
    </location>
</feature>
<feature type="domain" description="Snf2 ATP coupling" evidence="2">
    <location>
        <begin position="39"/>
        <end position="130"/>
    </location>
</feature>
<organism evidence="3 4">
    <name type="scientific">Heterorhabditis bacteriophora</name>
    <name type="common">Entomopathogenic nematode worm</name>
    <dbReference type="NCBI Taxonomy" id="37862"/>
    <lineage>
        <taxon>Eukaryota</taxon>
        <taxon>Metazoa</taxon>
        <taxon>Ecdysozoa</taxon>
        <taxon>Nematoda</taxon>
        <taxon>Chromadorea</taxon>
        <taxon>Rhabditida</taxon>
        <taxon>Rhabditina</taxon>
        <taxon>Rhabditomorpha</taxon>
        <taxon>Strongyloidea</taxon>
        <taxon>Heterorhabditidae</taxon>
        <taxon>Heterorhabditis</taxon>
    </lineage>
</organism>
<reference evidence="4" key="1">
    <citation type="submission" date="2016-11" db="UniProtKB">
        <authorList>
            <consortium name="WormBaseParasite"/>
        </authorList>
    </citation>
    <scope>IDENTIFICATION</scope>
</reference>
<proteinExistence type="predicted"/>
<evidence type="ECO:0000313" key="3">
    <source>
        <dbReference type="Proteomes" id="UP000095283"/>
    </source>
</evidence>
<evidence type="ECO:0000259" key="2">
    <source>
        <dbReference type="SMART" id="SM01314"/>
    </source>
</evidence>
<evidence type="ECO:0000313" key="4">
    <source>
        <dbReference type="WBParaSite" id="Hba_06148"/>
    </source>
</evidence>
<feature type="compositionally biased region" description="Basic residues" evidence="1">
    <location>
        <begin position="144"/>
        <end position="166"/>
    </location>
</feature>
<dbReference type="WBParaSite" id="Hba_06148">
    <property type="protein sequence ID" value="Hba_06148"/>
    <property type="gene ID" value="Hba_06148"/>
</dbReference>
<sequence length="166" mass="19880">MLRAESEDDEDDEVPDDETINQMIARSEEEFNQFQSMDIDRRREEVFEICLSKKIIAYYLCLDLFRKPRLLEENEIPHDIVKASDDFAAMEKAQNEGVNLKEDVMASGRRRRKEVIVDYSADLMTDEQWMKQIDDVDDEEEERKKKREKERLMTKMKKMGKKGREF</sequence>
<dbReference type="SMART" id="SM01314">
    <property type="entry name" value="SnAC"/>
    <property type="match status" value="1"/>
</dbReference>
<evidence type="ECO:0000256" key="1">
    <source>
        <dbReference type="SAM" id="MobiDB-lite"/>
    </source>
</evidence>
<keyword evidence="3" id="KW-1185">Reference proteome</keyword>
<dbReference type="GO" id="GO:0042393">
    <property type="term" value="F:histone binding"/>
    <property type="evidence" value="ECO:0007669"/>
    <property type="project" value="InterPro"/>
</dbReference>
<protein>
    <submittedName>
        <fullName evidence="4">SnAC domain-containing protein</fullName>
    </submittedName>
</protein>
<dbReference type="AlphaFoldDB" id="A0A1I7WLX6"/>